<dbReference type="EMBL" id="JARKIE010000189">
    <property type="protein sequence ID" value="KAJ7669065.1"/>
    <property type="molecule type" value="Genomic_DNA"/>
</dbReference>
<keyword evidence="2" id="KW-1185">Reference proteome</keyword>
<comment type="caution">
    <text evidence="1">The sequence shown here is derived from an EMBL/GenBank/DDBJ whole genome shotgun (WGS) entry which is preliminary data.</text>
</comment>
<name>A0AAD7CXJ9_MYCRO</name>
<evidence type="ECO:0000313" key="1">
    <source>
        <dbReference type="EMBL" id="KAJ7669065.1"/>
    </source>
</evidence>
<evidence type="ECO:0000313" key="2">
    <source>
        <dbReference type="Proteomes" id="UP001221757"/>
    </source>
</evidence>
<sequence>MYPVPTRRGDHRILRASPSLSSLASSLSSLYTTTSSRTQWGPGSLAGKAILALGKATIRGAERVVIFRRMATIRAHLPCRDERTGSHARFMDEIFDDLLELSRPEVYPDGIRQAAMELILPQIASGHTAYLINSVSKWLLDDVILLVTEIMLVCMFCGYGFPERALMGAYVSALPEGRNPLGPGISFISELAQQNETTYEAVILSKFLDMILLSASQHFSGRRRDFDAETARSFHSAFAAISAPPLKSYEFWLSNLDQYWPFAHHPSLEDVMRHISKTSPATWLLLEAHFLEREAPRMLELATPGKYPMYSGRSVADVTYPRLKDFTLSQASPPFQLQEVLNSGLESSRALWHFLRCVALGGDVHGLMAEHLIGQSHRSKVSMFSRIIYLLIPNTQESRSKEMRDLCSLLGGQQRLTTLLSKFLLDLAHSDDPTRYALLDGVITIVIPLLTEDLDSTAIYETCIAGATSSRRSSANLPTPRQH</sequence>
<gene>
    <name evidence="1" type="ORF">B0H17DRAFT_1142217</name>
</gene>
<organism evidence="1 2">
    <name type="scientific">Mycena rosella</name>
    <name type="common">Pink bonnet</name>
    <name type="synonym">Agaricus rosellus</name>
    <dbReference type="NCBI Taxonomy" id="1033263"/>
    <lineage>
        <taxon>Eukaryota</taxon>
        <taxon>Fungi</taxon>
        <taxon>Dikarya</taxon>
        <taxon>Basidiomycota</taxon>
        <taxon>Agaricomycotina</taxon>
        <taxon>Agaricomycetes</taxon>
        <taxon>Agaricomycetidae</taxon>
        <taxon>Agaricales</taxon>
        <taxon>Marasmiineae</taxon>
        <taxon>Mycenaceae</taxon>
        <taxon>Mycena</taxon>
    </lineage>
</organism>
<dbReference type="AlphaFoldDB" id="A0AAD7CXJ9"/>
<dbReference type="Proteomes" id="UP001221757">
    <property type="component" value="Unassembled WGS sequence"/>
</dbReference>
<protein>
    <submittedName>
        <fullName evidence="1">Uncharacterized protein</fullName>
    </submittedName>
</protein>
<reference evidence="1" key="1">
    <citation type="submission" date="2023-03" db="EMBL/GenBank/DDBJ databases">
        <title>Massive genome expansion in bonnet fungi (Mycena s.s.) driven by repeated elements and novel gene families across ecological guilds.</title>
        <authorList>
            <consortium name="Lawrence Berkeley National Laboratory"/>
            <person name="Harder C.B."/>
            <person name="Miyauchi S."/>
            <person name="Viragh M."/>
            <person name="Kuo A."/>
            <person name="Thoen E."/>
            <person name="Andreopoulos B."/>
            <person name="Lu D."/>
            <person name="Skrede I."/>
            <person name="Drula E."/>
            <person name="Henrissat B."/>
            <person name="Morin E."/>
            <person name="Kohler A."/>
            <person name="Barry K."/>
            <person name="LaButti K."/>
            <person name="Morin E."/>
            <person name="Salamov A."/>
            <person name="Lipzen A."/>
            <person name="Mereny Z."/>
            <person name="Hegedus B."/>
            <person name="Baldrian P."/>
            <person name="Stursova M."/>
            <person name="Weitz H."/>
            <person name="Taylor A."/>
            <person name="Grigoriev I.V."/>
            <person name="Nagy L.G."/>
            <person name="Martin F."/>
            <person name="Kauserud H."/>
        </authorList>
    </citation>
    <scope>NUCLEOTIDE SEQUENCE</scope>
    <source>
        <strain evidence="1">CBHHK067</strain>
    </source>
</reference>
<accession>A0AAD7CXJ9</accession>
<proteinExistence type="predicted"/>